<evidence type="ECO:0000256" key="1">
    <source>
        <dbReference type="SAM" id="SignalP"/>
    </source>
</evidence>
<dbReference type="OrthoDB" id="1470350at2759"/>
<protein>
    <recommendedName>
        <fullName evidence="4">Cytochrome P450</fullName>
    </recommendedName>
</protein>
<dbReference type="EMBL" id="MU006309">
    <property type="protein sequence ID" value="KAF2849839.1"/>
    <property type="molecule type" value="Genomic_DNA"/>
</dbReference>
<evidence type="ECO:0000313" key="2">
    <source>
        <dbReference type="EMBL" id="KAF2849839.1"/>
    </source>
</evidence>
<keyword evidence="1" id="KW-0732">Signal</keyword>
<dbReference type="AlphaFoldDB" id="A0A6A7B646"/>
<sequence>MLHLTPLTLTLLLPILLTLHLLHSYLRNPLRKIPTAHPLAHLTSLWIHYIRWRSIENATLKAAHERLGPIVRLGPGEVSVNCVRGGVRDIYVGGFEKGGHMFVLD</sequence>
<feature type="chain" id="PRO_5025457738" description="Cytochrome P450" evidence="1">
    <location>
        <begin position="25"/>
        <end position="105"/>
    </location>
</feature>
<name>A0A6A7B646_9PLEO</name>
<proteinExistence type="predicted"/>
<reference evidence="2" key="1">
    <citation type="submission" date="2020-01" db="EMBL/GenBank/DDBJ databases">
        <authorList>
            <consortium name="DOE Joint Genome Institute"/>
            <person name="Haridas S."/>
            <person name="Albert R."/>
            <person name="Binder M."/>
            <person name="Bloem J."/>
            <person name="Labutti K."/>
            <person name="Salamov A."/>
            <person name="Andreopoulos B."/>
            <person name="Baker S.E."/>
            <person name="Barry K."/>
            <person name="Bills G."/>
            <person name="Bluhm B.H."/>
            <person name="Cannon C."/>
            <person name="Castanera R."/>
            <person name="Culley D.E."/>
            <person name="Daum C."/>
            <person name="Ezra D."/>
            <person name="Gonzalez J.B."/>
            <person name="Henrissat B."/>
            <person name="Kuo A."/>
            <person name="Liang C."/>
            <person name="Lipzen A."/>
            <person name="Lutzoni F."/>
            <person name="Magnuson J."/>
            <person name="Mondo S."/>
            <person name="Nolan M."/>
            <person name="Ohm R."/>
            <person name="Pangilinan J."/>
            <person name="Park H.-J."/>
            <person name="Ramirez L."/>
            <person name="Alfaro M."/>
            <person name="Sun H."/>
            <person name="Tritt A."/>
            <person name="Yoshinaga Y."/>
            <person name="Zwiers L.-H."/>
            <person name="Turgeon B.G."/>
            <person name="Goodwin S.B."/>
            <person name="Spatafora J.W."/>
            <person name="Crous P.W."/>
            <person name="Grigoriev I.V."/>
        </authorList>
    </citation>
    <scope>NUCLEOTIDE SEQUENCE</scope>
    <source>
        <strain evidence="2">IPT5</strain>
    </source>
</reference>
<organism evidence="2 3">
    <name type="scientific">Plenodomus tracheiphilus IPT5</name>
    <dbReference type="NCBI Taxonomy" id="1408161"/>
    <lineage>
        <taxon>Eukaryota</taxon>
        <taxon>Fungi</taxon>
        <taxon>Dikarya</taxon>
        <taxon>Ascomycota</taxon>
        <taxon>Pezizomycotina</taxon>
        <taxon>Dothideomycetes</taxon>
        <taxon>Pleosporomycetidae</taxon>
        <taxon>Pleosporales</taxon>
        <taxon>Pleosporineae</taxon>
        <taxon>Leptosphaeriaceae</taxon>
        <taxon>Plenodomus</taxon>
    </lineage>
</organism>
<accession>A0A6A7B646</accession>
<feature type="signal peptide" evidence="1">
    <location>
        <begin position="1"/>
        <end position="24"/>
    </location>
</feature>
<gene>
    <name evidence="2" type="ORF">T440DRAFT_508342</name>
</gene>
<keyword evidence="3" id="KW-1185">Reference proteome</keyword>
<evidence type="ECO:0008006" key="4">
    <source>
        <dbReference type="Google" id="ProtNLM"/>
    </source>
</evidence>
<dbReference type="Proteomes" id="UP000799423">
    <property type="component" value="Unassembled WGS sequence"/>
</dbReference>
<evidence type="ECO:0000313" key="3">
    <source>
        <dbReference type="Proteomes" id="UP000799423"/>
    </source>
</evidence>